<evidence type="ECO:0000259" key="3">
    <source>
        <dbReference type="Pfam" id="PF21671"/>
    </source>
</evidence>
<evidence type="ECO:0000256" key="2">
    <source>
        <dbReference type="SAM" id="SignalP"/>
    </source>
</evidence>
<reference evidence="4 5" key="1">
    <citation type="submission" date="2019-03" db="EMBL/GenBank/DDBJ databases">
        <title>Rhodosporidium diobovatum UCD-FST 08-225 genome sequencing, assembly, and annotation.</title>
        <authorList>
            <person name="Fakankun I.U."/>
            <person name="Fristensky B."/>
            <person name="Levin D.B."/>
        </authorList>
    </citation>
    <scope>NUCLEOTIDE SEQUENCE [LARGE SCALE GENOMIC DNA]</scope>
    <source>
        <strain evidence="4 5">UCD-FST 08-225</strain>
    </source>
</reference>
<dbReference type="AlphaFoldDB" id="A0A5C5FQ84"/>
<dbReference type="InterPro" id="IPR048661">
    <property type="entry name" value="CPL1-like"/>
</dbReference>
<dbReference type="Pfam" id="PF21671">
    <property type="entry name" value="CPL1-like"/>
    <property type="match status" value="1"/>
</dbReference>
<keyword evidence="2" id="KW-0732">Signal</keyword>
<evidence type="ECO:0000313" key="5">
    <source>
        <dbReference type="Proteomes" id="UP000311382"/>
    </source>
</evidence>
<dbReference type="EMBL" id="SOZI01000111">
    <property type="protein sequence ID" value="TNY19037.1"/>
    <property type="molecule type" value="Genomic_DNA"/>
</dbReference>
<dbReference type="PANTHER" id="PTHR35192">
    <property type="entry name" value="PROTEIN, PUTATIVE-RELATED"/>
    <property type="match status" value="1"/>
</dbReference>
<proteinExistence type="predicted"/>
<gene>
    <name evidence="4" type="ORF">DMC30DRAFT_412166</name>
</gene>
<keyword evidence="5" id="KW-1185">Reference proteome</keyword>
<name>A0A5C5FQ84_9BASI</name>
<feature type="compositionally biased region" description="Low complexity" evidence="1">
    <location>
        <begin position="246"/>
        <end position="256"/>
    </location>
</feature>
<dbReference type="InterPro" id="IPR038955">
    <property type="entry name" value="PriA/CPL1_fungi"/>
</dbReference>
<evidence type="ECO:0000256" key="1">
    <source>
        <dbReference type="SAM" id="MobiDB-lite"/>
    </source>
</evidence>
<protein>
    <submittedName>
        <fullName evidence="4">Antifreeze glycopeptide AFGP poly protein</fullName>
    </submittedName>
</protein>
<feature type="chain" id="PRO_5022883184" evidence="2">
    <location>
        <begin position="20"/>
        <end position="348"/>
    </location>
</feature>
<organism evidence="4 5">
    <name type="scientific">Rhodotorula diobovata</name>
    <dbReference type="NCBI Taxonomy" id="5288"/>
    <lineage>
        <taxon>Eukaryota</taxon>
        <taxon>Fungi</taxon>
        <taxon>Dikarya</taxon>
        <taxon>Basidiomycota</taxon>
        <taxon>Pucciniomycotina</taxon>
        <taxon>Microbotryomycetes</taxon>
        <taxon>Sporidiobolales</taxon>
        <taxon>Sporidiobolaceae</taxon>
        <taxon>Rhodotorula</taxon>
    </lineage>
</organism>
<sequence>MRASLALVSLATVATFTAAQSTSIPLGYGRFPCSVVQEDGTLGPDASLCADDALDAPGLNTGNAAGTQGDGVKPTGAECVLQVETGAYYCGLAGAECTTSANCDNGHCVEGTCQGGFAQSCSGKDTNCLGFLYCLDPDYNPTASDTCGGLGAFCNDVRSASLDMTADEAQSIFDGFCQSGYCNFGTAQCDTKKLEGASCADDPTYGCATGLTCDRSSDLCVRAPPPTTSPSQPGASQRARARSRRASALVPPAAAHHPGHARGGLCPAGTRACALAGAGVGGAGGGLECVDVLSSLEQCGGCAGQGGVDCTAIAHVGAVGCVQGVCEVWACEDGFAFDAQKQACVVAA</sequence>
<accession>A0A5C5FQ84</accession>
<feature type="region of interest" description="Disordered" evidence="1">
    <location>
        <begin position="223"/>
        <end position="261"/>
    </location>
</feature>
<dbReference type="PANTHER" id="PTHR35192:SF2">
    <property type="entry name" value="APPLE DOMAIN-CONTAINING PROTEIN"/>
    <property type="match status" value="1"/>
</dbReference>
<dbReference type="Proteomes" id="UP000311382">
    <property type="component" value="Unassembled WGS sequence"/>
</dbReference>
<comment type="caution">
    <text evidence="4">The sequence shown here is derived from an EMBL/GenBank/DDBJ whole genome shotgun (WGS) entry which is preliminary data.</text>
</comment>
<evidence type="ECO:0000313" key="4">
    <source>
        <dbReference type="EMBL" id="TNY19037.1"/>
    </source>
</evidence>
<feature type="signal peptide" evidence="2">
    <location>
        <begin position="1"/>
        <end position="19"/>
    </location>
</feature>
<feature type="domain" description="Protein CPL1-like" evidence="3">
    <location>
        <begin position="288"/>
        <end position="345"/>
    </location>
</feature>
<dbReference type="OrthoDB" id="439917at2759"/>